<dbReference type="SUPFAM" id="SSF103473">
    <property type="entry name" value="MFS general substrate transporter"/>
    <property type="match status" value="1"/>
</dbReference>
<keyword evidence="4" id="KW-1003">Cell membrane</keyword>
<keyword evidence="12" id="KW-1185">Reference proteome</keyword>
<name>A0ABN0FBP4_9BURK</name>
<feature type="transmembrane region" description="Helical" evidence="9">
    <location>
        <begin position="239"/>
        <end position="260"/>
    </location>
</feature>
<dbReference type="InterPro" id="IPR051084">
    <property type="entry name" value="H+-coupled_symporters"/>
</dbReference>
<evidence type="ECO:0000259" key="10">
    <source>
        <dbReference type="PROSITE" id="PS50850"/>
    </source>
</evidence>
<feature type="transmembrane region" description="Helical" evidence="9">
    <location>
        <begin position="364"/>
        <end position="387"/>
    </location>
</feature>
<reference evidence="11 12" key="1">
    <citation type="journal article" date="2012" name="J. Bacteriol.">
        <title>Draft Genome Sequence of the Soil Bacterium Burkholderia terrae Strain BS001, Which Interacts with Fungal Surface Structures.</title>
        <authorList>
            <person name="Nazir R."/>
            <person name="Hansen M.A."/>
            <person name="Sorensen S."/>
            <person name="van Elsas J.D."/>
        </authorList>
    </citation>
    <scope>NUCLEOTIDE SEQUENCE [LARGE SCALE GENOMIC DNA]</scope>
    <source>
        <strain evidence="11 12">BS001</strain>
    </source>
</reference>
<feature type="transmembrane region" description="Helical" evidence="9">
    <location>
        <begin position="272"/>
        <end position="295"/>
    </location>
</feature>
<dbReference type="InterPro" id="IPR011701">
    <property type="entry name" value="MFS"/>
</dbReference>
<proteinExistence type="inferred from homology"/>
<dbReference type="Pfam" id="PF07690">
    <property type="entry name" value="MFS_1"/>
    <property type="match status" value="1"/>
</dbReference>
<protein>
    <submittedName>
        <fullName evidence="11">Major facilitator superfamily protein</fullName>
    </submittedName>
</protein>
<dbReference type="InterPro" id="IPR020846">
    <property type="entry name" value="MFS_dom"/>
</dbReference>
<feature type="transmembrane region" description="Helical" evidence="9">
    <location>
        <begin position="192"/>
        <end position="211"/>
    </location>
</feature>
<comment type="caution">
    <text evidence="11">The sequence shown here is derived from an EMBL/GenBank/DDBJ whole genome shotgun (WGS) entry which is preliminary data.</text>
</comment>
<evidence type="ECO:0000256" key="4">
    <source>
        <dbReference type="ARBA" id="ARBA00022475"/>
    </source>
</evidence>
<dbReference type="PROSITE" id="PS00217">
    <property type="entry name" value="SUGAR_TRANSPORT_2"/>
    <property type="match status" value="1"/>
</dbReference>
<dbReference type="InterPro" id="IPR036259">
    <property type="entry name" value="MFS_trans_sf"/>
</dbReference>
<feature type="transmembrane region" description="Helical" evidence="9">
    <location>
        <begin position="92"/>
        <end position="113"/>
    </location>
</feature>
<dbReference type="PANTHER" id="PTHR43528:SF3">
    <property type="entry name" value="CITRATE-PROTON SYMPORTER"/>
    <property type="match status" value="1"/>
</dbReference>
<evidence type="ECO:0000256" key="6">
    <source>
        <dbReference type="ARBA" id="ARBA00022847"/>
    </source>
</evidence>
<feature type="transmembrane region" description="Helical" evidence="9">
    <location>
        <begin position="307"/>
        <end position="326"/>
    </location>
</feature>
<feature type="domain" description="Major facilitator superfamily (MFS) profile" evidence="10">
    <location>
        <begin position="20"/>
        <end position="423"/>
    </location>
</feature>
<evidence type="ECO:0000256" key="8">
    <source>
        <dbReference type="ARBA" id="ARBA00023136"/>
    </source>
</evidence>
<evidence type="ECO:0000256" key="3">
    <source>
        <dbReference type="ARBA" id="ARBA00022448"/>
    </source>
</evidence>
<keyword evidence="3" id="KW-0813">Transport</keyword>
<dbReference type="PROSITE" id="PS50850">
    <property type="entry name" value="MFS"/>
    <property type="match status" value="1"/>
</dbReference>
<dbReference type="Gene3D" id="1.20.1250.20">
    <property type="entry name" value="MFS general substrate transporter like domains"/>
    <property type="match status" value="2"/>
</dbReference>
<feature type="transmembrane region" description="Helical" evidence="9">
    <location>
        <begin position="60"/>
        <end position="80"/>
    </location>
</feature>
<gene>
    <name evidence="11" type="ORF">WQE_36515</name>
</gene>
<evidence type="ECO:0000256" key="9">
    <source>
        <dbReference type="SAM" id="Phobius"/>
    </source>
</evidence>
<feature type="transmembrane region" description="Helical" evidence="9">
    <location>
        <begin position="159"/>
        <end position="180"/>
    </location>
</feature>
<evidence type="ECO:0000256" key="5">
    <source>
        <dbReference type="ARBA" id="ARBA00022692"/>
    </source>
</evidence>
<evidence type="ECO:0000256" key="2">
    <source>
        <dbReference type="ARBA" id="ARBA00008240"/>
    </source>
</evidence>
<dbReference type="PANTHER" id="PTHR43528">
    <property type="entry name" value="ALPHA-KETOGLUTARATE PERMEASE"/>
    <property type="match status" value="1"/>
</dbReference>
<keyword evidence="7 9" id="KW-1133">Transmembrane helix</keyword>
<feature type="transmembrane region" description="Helical" evidence="9">
    <location>
        <begin position="119"/>
        <end position="147"/>
    </location>
</feature>
<accession>A0ABN0FBP4</accession>
<evidence type="ECO:0000313" key="12">
    <source>
        <dbReference type="Proteomes" id="UP000004980"/>
    </source>
</evidence>
<feature type="transmembrane region" description="Helical" evidence="9">
    <location>
        <begin position="332"/>
        <end position="352"/>
    </location>
</feature>
<organism evidence="11 12">
    <name type="scientific">Paraburkholderia hospita</name>
    <dbReference type="NCBI Taxonomy" id="169430"/>
    <lineage>
        <taxon>Bacteria</taxon>
        <taxon>Pseudomonadati</taxon>
        <taxon>Pseudomonadota</taxon>
        <taxon>Betaproteobacteria</taxon>
        <taxon>Burkholderiales</taxon>
        <taxon>Burkholderiaceae</taxon>
        <taxon>Paraburkholderia</taxon>
    </lineage>
</organism>
<keyword evidence="5 9" id="KW-0812">Transmembrane</keyword>
<keyword evidence="8 9" id="KW-0472">Membrane</keyword>
<keyword evidence="6" id="KW-0769">Symport</keyword>
<dbReference type="Proteomes" id="UP000004980">
    <property type="component" value="Unassembled WGS sequence"/>
</dbReference>
<sequence length="423" mass="44950">MPTVSQSAQHASTRHNQFQIAATVVIANAIEFFDYFSYATFITFINRCFFPSSLGASSSIFSFGVFAAGFLARPLGAILIGRHADTTGRKPAFLLTALLVTIGTLGIAVVPSYSTLGLLAPLLILFARFIQGLAIGAELGVSASLLLEICIPKSRSTCAGWLMAGQGLALVASGLCGIAILHTVPPGALETWGWRIPFVLASAMFPLQMYLRRRIPEDQIDPAESSPSRTVLLGLRKQWLLAIVFIFGGTVPTYMATYTATFGVGNVMPTHGFTAVATVAVGLTSVVMSVVGGWLSDRLGRTPIIAFARLSTVLVALPAFHVAEIFRHDVSLLAVIVLFSGLSALAGGPTIIEIILMFPRRHRALTLSLAYATGVALFGGTAPLVVASLDAWAGWRQSAAWYLMVSGAASLLALTLNRVRNEH</sequence>
<dbReference type="EMBL" id="AKAU01000213">
    <property type="protein sequence ID" value="EIM96037.1"/>
    <property type="molecule type" value="Genomic_DNA"/>
</dbReference>
<evidence type="ECO:0000256" key="7">
    <source>
        <dbReference type="ARBA" id="ARBA00022989"/>
    </source>
</evidence>
<comment type="similarity">
    <text evidence="2">Belongs to the major facilitator superfamily. Metabolite:H+ Symporter (MHS) family (TC 2.A.1.6) family.</text>
</comment>
<dbReference type="InterPro" id="IPR005829">
    <property type="entry name" value="Sugar_transporter_CS"/>
</dbReference>
<feature type="transmembrane region" description="Helical" evidence="9">
    <location>
        <begin position="399"/>
        <end position="417"/>
    </location>
</feature>
<evidence type="ECO:0000313" key="11">
    <source>
        <dbReference type="EMBL" id="EIM96037.1"/>
    </source>
</evidence>
<comment type="subcellular location">
    <subcellularLocation>
        <location evidence="1">Cell membrane</location>
        <topology evidence="1">Multi-pass membrane protein</topology>
    </subcellularLocation>
</comment>
<evidence type="ECO:0000256" key="1">
    <source>
        <dbReference type="ARBA" id="ARBA00004651"/>
    </source>
</evidence>
<dbReference type="RefSeq" id="WP_007590009.1">
    <property type="nucleotide sequence ID" value="NZ_AKAU01000213.1"/>
</dbReference>